<sequence length="197" mass="21838">MPQPARFWGTKANSLPPAWKSTAFRASMVCELVKLVSTKPWGLVILDFYSVSMSQLQSPPTSDGKYGTGDKYFIPNTKRVDVKDNSCVSMESQARSIWLGRGTGPVWRRRLTAYSKPGCVPEYRIGGLSEKSGRYMDDKGNIRDGGNCIELDHLYLGAPGVEQQFDVRLMYTVRYLPKLGECLLAGWESVGSALGTL</sequence>
<gene>
    <name evidence="1" type="ORF">CPSG_07114</name>
</gene>
<keyword evidence="2" id="KW-1185">Reference proteome</keyword>
<dbReference type="EMBL" id="GL636498">
    <property type="protein sequence ID" value="EFW16064.1"/>
    <property type="molecule type" value="Genomic_DNA"/>
</dbReference>
<protein>
    <submittedName>
        <fullName evidence="1">Predicted protein</fullName>
    </submittedName>
</protein>
<name>E9DBB2_COCPS</name>
<dbReference type="VEuPathDB" id="FungiDB:CPSG_07114"/>
<organism evidence="2">
    <name type="scientific">Coccidioides posadasii (strain RMSCC 757 / Silveira)</name>
    <name type="common">Valley fever fungus</name>
    <dbReference type="NCBI Taxonomy" id="443226"/>
    <lineage>
        <taxon>Eukaryota</taxon>
        <taxon>Fungi</taxon>
        <taxon>Dikarya</taxon>
        <taxon>Ascomycota</taxon>
        <taxon>Pezizomycotina</taxon>
        <taxon>Eurotiomycetes</taxon>
        <taxon>Eurotiomycetidae</taxon>
        <taxon>Onygenales</taxon>
        <taxon>Onygenaceae</taxon>
        <taxon>Coccidioides</taxon>
    </lineage>
</organism>
<reference evidence="2" key="2">
    <citation type="submission" date="2010-03" db="EMBL/GenBank/DDBJ databases">
        <title>The genome sequence of Coccidioides posadasii strain Silveira.</title>
        <authorList>
            <consortium name="The Broad Institute Genome Sequencing Center for Infectious Disease"/>
            <person name="Neafsey D."/>
            <person name="Orbach M."/>
            <person name="Henn M.R."/>
            <person name="Cole G.T."/>
            <person name="Galgiani J."/>
            <person name="Gardner M.J."/>
            <person name="Kirkland T.N."/>
            <person name="Taylor J.W."/>
            <person name="Young S.K."/>
            <person name="Zeng Q."/>
            <person name="Koehrsen M."/>
            <person name="Alvarado L."/>
            <person name="Berlin A."/>
            <person name="Borenstein D."/>
            <person name="Chapman S.B."/>
            <person name="Chen Z."/>
            <person name="Engels R."/>
            <person name="Freedman E."/>
            <person name="Gellesch M."/>
            <person name="Goldberg J."/>
            <person name="Griggs A."/>
            <person name="Gujja S."/>
            <person name="Heilman E."/>
            <person name="Heiman D."/>
            <person name="Howarth C."/>
            <person name="Jen D."/>
            <person name="Larson L."/>
            <person name="Mehta T."/>
            <person name="Neiman D."/>
            <person name="Park D."/>
            <person name="Pearson M."/>
            <person name="Richards J."/>
            <person name="Roberts A."/>
            <person name="Saif S."/>
            <person name="Shea T."/>
            <person name="Shenoy N."/>
            <person name="Sisk P."/>
            <person name="Stolte C."/>
            <person name="Sykes S."/>
            <person name="Walk T."/>
            <person name="White J."/>
            <person name="Yandava C."/>
            <person name="Haas B."/>
            <person name="Nusbaum C."/>
            <person name="Birren B."/>
        </authorList>
    </citation>
    <scope>NUCLEOTIDE SEQUENCE [LARGE SCALE GENOMIC DNA]</scope>
    <source>
        <strain evidence="2">RMSCC 757 / Silveira</strain>
    </source>
</reference>
<evidence type="ECO:0000313" key="1">
    <source>
        <dbReference type="EMBL" id="EFW16064.1"/>
    </source>
</evidence>
<dbReference type="HOGENOM" id="CLU_1384044_0_0_1"/>
<dbReference type="Proteomes" id="UP000002497">
    <property type="component" value="Unassembled WGS sequence"/>
</dbReference>
<reference evidence="2" key="1">
    <citation type="journal article" date="2010" name="Genome Res.">
        <title>Population genomic sequencing of Coccidioides fungi reveals recent hybridization and transposon control.</title>
        <authorList>
            <person name="Neafsey D.E."/>
            <person name="Barker B.M."/>
            <person name="Sharpton T.J."/>
            <person name="Stajich J.E."/>
            <person name="Park D.J."/>
            <person name="Whiston E."/>
            <person name="Hung C.-Y."/>
            <person name="McMahan C."/>
            <person name="White J."/>
            <person name="Sykes S."/>
            <person name="Heiman D."/>
            <person name="Young S."/>
            <person name="Zeng Q."/>
            <person name="Abouelleil A."/>
            <person name="Aftuck L."/>
            <person name="Bessette D."/>
            <person name="Brown A."/>
            <person name="FitzGerald M."/>
            <person name="Lui A."/>
            <person name="Macdonald J.P."/>
            <person name="Priest M."/>
            <person name="Orbach M.J."/>
            <person name="Galgiani J.N."/>
            <person name="Kirkland T.N."/>
            <person name="Cole G.T."/>
            <person name="Birren B.W."/>
            <person name="Henn M.R."/>
            <person name="Taylor J.W."/>
            <person name="Rounsley S.D."/>
        </authorList>
    </citation>
    <scope>NUCLEOTIDE SEQUENCE [LARGE SCALE GENOMIC DNA]</scope>
    <source>
        <strain evidence="2">RMSCC 757 / Silveira</strain>
    </source>
</reference>
<accession>E9DBB2</accession>
<evidence type="ECO:0000313" key="2">
    <source>
        <dbReference type="Proteomes" id="UP000002497"/>
    </source>
</evidence>
<proteinExistence type="predicted"/>
<dbReference type="AlphaFoldDB" id="E9DBB2"/>